<dbReference type="Proteomes" id="UP000070255">
    <property type="component" value="Unassembled WGS sequence"/>
</dbReference>
<keyword evidence="1" id="KW-0378">Hydrolase</keyword>
<dbReference type="CDD" id="cd05666">
    <property type="entry name" value="M20_Acy1-like"/>
    <property type="match status" value="1"/>
</dbReference>
<dbReference type="InterPro" id="IPR017439">
    <property type="entry name" value="Amidohydrolase"/>
</dbReference>
<dbReference type="SUPFAM" id="SSF55031">
    <property type="entry name" value="Bacterial exopeptidase dimerisation domain"/>
    <property type="match status" value="1"/>
</dbReference>
<evidence type="ECO:0000313" key="3">
    <source>
        <dbReference type="EMBL" id="KWZ37355.1"/>
    </source>
</evidence>
<reference evidence="3 4" key="1">
    <citation type="submission" date="2015-11" db="EMBL/GenBank/DDBJ databases">
        <authorList>
            <person name="Sahl J."/>
            <person name="Wagner D."/>
            <person name="Keim P."/>
        </authorList>
    </citation>
    <scope>NUCLEOTIDE SEQUENCE [LARGE SCALE GENOMIC DNA]</scope>
    <source>
        <strain evidence="3 4">BDU18</strain>
    </source>
</reference>
<proteinExistence type="predicted"/>
<dbReference type="InterPro" id="IPR002933">
    <property type="entry name" value="Peptidase_M20"/>
</dbReference>
<comment type="caution">
    <text evidence="3">The sequence shown here is derived from an EMBL/GenBank/DDBJ whole genome shotgun (WGS) entry which is preliminary data.</text>
</comment>
<dbReference type="NCBIfam" id="TIGR01891">
    <property type="entry name" value="amidohydrolases"/>
    <property type="match status" value="1"/>
</dbReference>
<name>A0ABR5T294_9BURK</name>
<keyword evidence="4" id="KW-1185">Reference proteome</keyword>
<dbReference type="Gene3D" id="3.40.630.10">
    <property type="entry name" value="Zn peptidases"/>
    <property type="match status" value="1"/>
</dbReference>
<evidence type="ECO:0000259" key="2">
    <source>
        <dbReference type="Pfam" id="PF07687"/>
    </source>
</evidence>
<dbReference type="InterPro" id="IPR036264">
    <property type="entry name" value="Bact_exopeptidase_dim_dom"/>
</dbReference>
<dbReference type="PANTHER" id="PTHR11014:SF63">
    <property type="entry name" value="METALLOPEPTIDASE, PUTATIVE (AFU_ORTHOLOGUE AFUA_6G09600)-RELATED"/>
    <property type="match status" value="1"/>
</dbReference>
<dbReference type="EMBL" id="LNJQ01000004">
    <property type="protein sequence ID" value="KWZ37355.1"/>
    <property type="molecule type" value="Genomic_DNA"/>
</dbReference>
<dbReference type="PIRSF" id="PIRSF005962">
    <property type="entry name" value="Pept_M20D_amidohydro"/>
    <property type="match status" value="1"/>
</dbReference>
<dbReference type="Pfam" id="PF01546">
    <property type="entry name" value="Peptidase_M20"/>
    <property type="match status" value="1"/>
</dbReference>
<feature type="domain" description="Peptidase M20 dimerisation" evidence="2">
    <location>
        <begin position="192"/>
        <end position="287"/>
    </location>
</feature>
<dbReference type="PANTHER" id="PTHR11014">
    <property type="entry name" value="PEPTIDASE M20 FAMILY MEMBER"/>
    <property type="match status" value="1"/>
</dbReference>
<evidence type="ECO:0000313" key="4">
    <source>
        <dbReference type="Proteomes" id="UP000070255"/>
    </source>
</evidence>
<dbReference type="RefSeq" id="WP_038745966.1">
    <property type="nucleotide sequence ID" value="NZ_CP013418.1"/>
</dbReference>
<accession>A0ABR5T294</accession>
<dbReference type="SUPFAM" id="SSF53187">
    <property type="entry name" value="Zn-dependent exopeptidases"/>
    <property type="match status" value="1"/>
</dbReference>
<sequence length="396" mass="42253">MHSDTPKNPVIPGIAAIAPDLIDVRRRIHAHPELAFEEALTSDLVAELLAGWGYDVHRGLGKTGVVGVLREKQGARTLGLRADMDALPIAEATGLPYASRHANKMHACGHDGHTAMLLCAARHLAATRRFSGTLNLIFQPAEENFGGAKAMMDEGLFERFPCDAIFAIHNMPGRAAGDMAFRAGAAMASSDRVTITLRGVGGHGAMPHFARDPMSAAGSIMVALQTIVAREIDAQQAAVITVGSVQAGETFNVIPETVVMKLSVRALNADVRERLAHRIEALVKGQAESFGIAADVQYDYGYPVLVNHPEPTAFAVDVARRMLGAERIEADAAPLMGSEDFAYMLEARPGCYAFIGNGVGSKGGCMVHNPGYDFNDDILAIGASYWVRLTEAWLAA</sequence>
<dbReference type="Pfam" id="PF07687">
    <property type="entry name" value="M20_dimer"/>
    <property type="match status" value="1"/>
</dbReference>
<evidence type="ECO:0000256" key="1">
    <source>
        <dbReference type="ARBA" id="ARBA00022801"/>
    </source>
</evidence>
<organism evidence="3 4">
    <name type="scientific">Burkholderia savannae</name>
    <dbReference type="NCBI Taxonomy" id="1637837"/>
    <lineage>
        <taxon>Bacteria</taxon>
        <taxon>Pseudomonadati</taxon>
        <taxon>Pseudomonadota</taxon>
        <taxon>Betaproteobacteria</taxon>
        <taxon>Burkholderiales</taxon>
        <taxon>Burkholderiaceae</taxon>
        <taxon>Burkholderia</taxon>
        <taxon>pseudomallei group</taxon>
    </lineage>
</organism>
<dbReference type="InterPro" id="IPR011650">
    <property type="entry name" value="Peptidase_M20_dimer"/>
</dbReference>
<gene>
    <name evidence="3" type="ORF">WS72_20405</name>
</gene>
<dbReference type="Gene3D" id="3.30.70.360">
    <property type="match status" value="1"/>
</dbReference>
<protein>
    <submittedName>
        <fullName evidence="3">Amidohydrolase</fullName>
    </submittedName>
</protein>